<dbReference type="Proteomes" id="UP000593562">
    <property type="component" value="Unassembled WGS sequence"/>
</dbReference>
<reference evidence="3 4" key="1">
    <citation type="journal article" date="2020" name="Nat. Commun.">
        <title>Genome of Tripterygium wilfordii and identification of cytochrome P450 involved in triptolide biosynthesis.</title>
        <authorList>
            <person name="Tu L."/>
            <person name="Su P."/>
            <person name="Zhang Z."/>
            <person name="Gao L."/>
            <person name="Wang J."/>
            <person name="Hu T."/>
            <person name="Zhou J."/>
            <person name="Zhang Y."/>
            <person name="Zhao Y."/>
            <person name="Liu Y."/>
            <person name="Song Y."/>
            <person name="Tong Y."/>
            <person name="Lu Y."/>
            <person name="Yang J."/>
            <person name="Xu C."/>
            <person name="Jia M."/>
            <person name="Peters R.J."/>
            <person name="Huang L."/>
            <person name="Gao W."/>
        </authorList>
    </citation>
    <scope>NUCLEOTIDE SEQUENCE [LARGE SCALE GENOMIC DNA]</scope>
    <source>
        <strain evidence="4">cv. XIE 37</strain>
        <tissue evidence="3">Leaf</tissue>
    </source>
</reference>
<protein>
    <submittedName>
        <fullName evidence="3">Uncharacterized protein</fullName>
    </submittedName>
</protein>
<evidence type="ECO:0000256" key="1">
    <source>
        <dbReference type="SAM" id="MobiDB-lite"/>
    </source>
</evidence>
<dbReference type="AlphaFoldDB" id="A0A7J7DQY5"/>
<feature type="compositionally biased region" description="Basic and acidic residues" evidence="1">
    <location>
        <begin position="50"/>
        <end position="66"/>
    </location>
</feature>
<name>A0A7J7DQY5_TRIWF</name>
<feature type="compositionally biased region" description="Polar residues" evidence="1">
    <location>
        <begin position="83"/>
        <end position="96"/>
    </location>
</feature>
<dbReference type="InParanoid" id="A0A7J7DQY5"/>
<accession>A0A7J7DQY5</accession>
<feature type="chain" id="PRO_5029653453" evidence="2">
    <location>
        <begin position="16"/>
        <end position="96"/>
    </location>
</feature>
<sequence length="96" mass="10977">MLFLILQTLVFLESAFNFVSRNSNMFKSDKADKDIMSMVQDIKQRIRAEEEAAKKKKEEPEKEAKKNLLLPNQDTGHGESFMGTISTRGYSHYSSA</sequence>
<organism evidence="3 4">
    <name type="scientific">Tripterygium wilfordii</name>
    <name type="common">Thunder God vine</name>
    <dbReference type="NCBI Taxonomy" id="458696"/>
    <lineage>
        <taxon>Eukaryota</taxon>
        <taxon>Viridiplantae</taxon>
        <taxon>Streptophyta</taxon>
        <taxon>Embryophyta</taxon>
        <taxon>Tracheophyta</taxon>
        <taxon>Spermatophyta</taxon>
        <taxon>Magnoliopsida</taxon>
        <taxon>eudicotyledons</taxon>
        <taxon>Gunneridae</taxon>
        <taxon>Pentapetalae</taxon>
        <taxon>rosids</taxon>
        <taxon>fabids</taxon>
        <taxon>Celastrales</taxon>
        <taxon>Celastraceae</taxon>
        <taxon>Tripterygium</taxon>
    </lineage>
</organism>
<keyword evidence="2" id="KW-0732">Signal</keyword>
<evidence type="ECO:0000313" key="4">
    <source>
        <dbReference type="Proteomes" id="UP000593562"/>
    </source>
</evidence>
<comment type="caution">
    <text evidence="3">The sequence shown here is derived from an EMBL/GenBank/DDBJ whole genome shotgun (WGS) entry which is preliminary data.</text>
</comment>
<dbReference type="EMBL" id="JAAARO010000004">
    <property type="protein sequence ID" value="KAF5748727.1"/>
    <property type="molecule type" value="Genomic_DNA"/>
</dbReference>
<feature type="signal peptide" evidence="2">
    <location>
        <begin position="1"/>
        <end position="15"/>
    </location>
</feature>
<proteinExistence type="predicted"/>
<evidence type="ECO:0000313" key="3">
    <source>
        <dbReference type="EMBL" id="KAF5748727.1"/>
    </source>
</evidence>
<keyword evidence="4" id="KW-1185">Reference proteome</keyword>
<gene>
    <name evidence="3" type="ORF">HS088_TW04G00685</name>
</gene>
<evidence type="ECO:0000256" key="2">
    <source>
        <dbReference type="SAM" id="SignalP"/>
    </source>
</evidence>
<feature type="region of interest" description="Disordered" evidence="1">
    <location>
        <begin position="50"/>
        <end position="96"/>
    </location>
</feature>